<accession>A0ABV4UDC9</accession>
<proteinExistence type="predicted"/>
<comment type="caution">
    <text evidence="2">The sequence shown here is derived from an EMBL/GenBank/DDBJ whole genome shotgun (WGS) entry which is preliminary data.</text>
</comment>
<keyword evidence="1" id="KW-0812">Transmembrane</keyword>
<keyword evidence="1" id="KW-1133">Transmembrane helix</keyword>
<name>A0ABV4UDC9_9RHOO</name>
<dbReference type="RefSeq" id="WP_418890768.1">
    <property type="nucleotide sequence ID" value="NZ_JBEUWX010000002.1"/>
</dbReference>
<keyword evidence="3" id="KW-1185">Reference proteome</keyword>
<evidence type="ECO:0000313" key="3">
    <source>
        <dbReference type="Proteomes" id="UP001574673"/>
    </source>
</evidence>
<evidence type="ECO:0000313" key="2">
    <source>
        <dbReference type="EMBL" id="MFA9949658.1"/>
    </source>
</evidence>
<protein>
    <submittedName>
        <fullName evidence="2">Uncharacterized protein</fullName>
    </submittedName>
</protein>
<dbReference type="Proteomes" id="UP001574673">
    <property type="component" value="Unassembled WGS sequence"/>
</dbReference>
<dbReference type="EMBL" id="JBEUWX010000002">
    <property type="protein sequence ID" value="MFA9949658.1"/>
    <property type="molecule type" value="Genomic_DNA"/>
</dbReference>
<sequence>MSAECCEYCSSFLRHCYLAEGIGVWWLLAALVGHLLLVATALFVYAFALLVGGLLFLPSGLGSREATMIGLLSLY</sequence>
<reference evidence="3" key="1">
    <citation type="submission" date="2024-06" db="EMBL/GenBank/DDBJ databases">
        <title>Radixoralia hellwigii gen. nov., sp nov., isolated from a root canal in the human oral cavity.</title>
        <authorList>
            <person name="Bartsch S."/>
            <person name="Wittmer A."/>
            <person name="Schulz A.-K."/>
            <person name="Neumann-Schaal M."/>
            <person name="Wolf J."/>
            <person name="Gronow S."/>
            <person name="Tennert C."/>
            <person name="Haecker G."/>
            <person name="Cieplik F."/>
            <person name="Al-Ahmad A."/>
        </authorList>
    </citation>
    <scope>NUCLEOTIDE SEQUENCE [LARGE SCALE GENOMIC DNA]</scope>
    <source>
        <strain evidence="3">Wk13</strain>
    </source>
</reference>
<gene>
    <name evidence="2" type="ORF">ABCS64_04825</name>
</gene>
<organism evidence="2 3">
    <name type="scientific">Dentiradicibacter hellwigii</name>
    <dbReference type="NCBI Taxonomy" id="3149053"/>
    <lineage>
        <taxon>Bacteria</taxon>
        <taxon>Pseudomonadati</taxon>
        <taxon>Pseudomonadota</taxon>
        <taxon>Betaproteobacteria</taxon>
        <taxon>Rhodocyclales</taxon>
        <taxon>Rhodocyclaceae</taxon>
        <taxon>Dentiradicibacter</taxon>
    </lineage>
</organism>
<keyword evidence="1" id="KW-0472">Membrane</keyword>
<evidence type="ECO:0000256" key="1">
    <source>
        <dbReference type="SAM" id="Phobius"/>
    </source>
</evidence>
<feature type="transmembrane region" description="Helical" evidence="1">
    <location>
        <begin position="24"/>
        <end position="57"/>
    </location>
</feature>